<protein>
    <submittedName>
        <fullName evidence="3">Uncharacterized protein</fullName>
    </submittedName>
</protein>
<dbReference type="Gene3D" id="3.20.20.80">
    <property type="entry name" value="Glycosidases"/>
    <property type="match status" value="1"/>
</dbReference>
<dbReference type="AlphaFoldDB" id="A0AAV3RXV5"/>
<evidence type="ECO:0000256" key="2">
    <source>
        <dbReference type="SAM" id="Phobius"/>
    </source>
</evidence>
<keyword evidence="4" id="KW-1185">Reference proteome</keyword>
<dbReference type="InterPro" id="IPR005199">
    <property type="entry name" value="Glyco_hydro_79"/>
</dbReference>
<feature type="transmembrane region" description="Helical" evidence="2">
    <location>
        <begin position="12"/>
        <end position="32"/>
    </location>
</feature>
<dbReference type="Pfam" id="PF03662">
    <property type="entry name" value="Glyco_hydro_79n"/>
    <property type="match status" value="1"/>
</dbReference>
<dbReference type="GO" id="GO:0016020">
    <property type="term" value="C:membrane"/>
    <property type="evidence" value="ECO:0007669"/>
    <property type="project" value="InterPro"/>
</dbReference>
<dbReference type="Proteomes" id="UP001454036">
    <property type="component" value="Unassembled WGS sequence"/>
</dbReference>
<reference evidence="3 4" key="1">
    <citation type="submission" date="2024-01" db="EMBL/GenBank/DDBJ databases">
        <title>The complete chloroplast genome sequence of Lithospermum erythrorhizon: insights into the phylogenetic relationship among Boraginaceae species and the maternal lineages of purple gromwells.</title>
        <authorList>
            <person name="Okada T."/>
            <person name="Watanabe K."/>
        </authorList>
    </citation>
    <scope>NUCLEOTIDE SEQUENCE [LARGE SCALE GENOMIC DNA]</scope>
</reference>
<comment type="similarity">
    <text evidence="1">Belongs to the glycosyl hydrolase 79 family.</text>
</comment>
<evidence type="ECO:0000313" key="3">
    <source>
        <dbReference type="EMBL" id="GAA0186234.1"/>
    </source>
</evidence>
<dbReference type="GO" id="GO:0004566">
    <property type="term" value="F:beta-glucuronidase activity"/>
    <property type="evidence" value="ECO:0007669"/>
    <property type="project" value="TreeGrafter"/>
</dbReference>
<keyword evidence="2" id="KW-0812">Transmembrane</keyword>
<gene>
    <name evidence="3" type="ORF">LIER_33522</name>
</gene>
<dbReference type="InterPro" id="IPR017853">
    <property type="entry name" value="GH"/>
</dbReference>
<comment type="caution">
    <text evidence="3">The sequence shown here is derived from an EMBL/GenBank/DDBJ whole genome shotgun (WGS) entry which is preliminary data.</text>
</comment>
<name>A0AAV3RXV5_LITER</name>
<organism evidence="3 4">
    <name type="scientific">Lithospermum erythrorhizon</name>
    <name type="common">Purple gromwell</name>
    <name type="synonym">Lithospermum officinale var. erythrorhizon</name>
    <dbReference type="NCBI Taxonomy" id="34254"/>
    <lineage>
        <taxon>Eukaryota</taxon>
        <taxon>Viridiplantae</taxon>
        <taxon>Streptophyta</taxon>
        <taxon>Embryophyta</taxon>
        <taxon>Tracheophyta</taxon>
        <taxon>Spermatophyta</taxon>
        <taxon>Magnoliopsida</taxon>
        <taxon>eudicotyledons</taxon>
        <taxon>Gunneridae</taxon>
        <taxon>Pentapetalae</taxon>
        <taxon>asterids</taxon>
        <taxon>lamiids</taxon>
        <taxon>Boraginales</taxon>
        <taxon>Boraginaceae</taxon>
        <taxon>Boraginoideae</taxon>
        <taxon>Lithospermeae</taxon>
        <taxon>Lithospermum</taxon>
    </lineage>
</organism>
<sequence length="306" mass="34372">MPYTKSDEPHHSFSYQIAYLVNILGLCSWLYLNNHHSSTSTKGVNAINSVAYINGGAAIGKIDEDFICATIDWWPPEKCDFGRCSWGKASILNLDLNNKALFNAIKAFSPLKIRLGGTLQDKMVYEIGNYPRPCSQFAKNDSEMFGFTQGCLSMTRWDELNIFMNNTGAHIIFGLNALHGKITRQGKAIGAWDPSNSKALMKYSVERGYVIHGWELGNELSGNGVGVRIDVDDYANDTRTLHNVIEEVYKDIEIKPLIIAPGGFFSTEWISRFIDKSSDSIQVITHHIYNLGPGTLYFIYCQNKYL</sequence>
<keyword evidence="2" id="KW-1133">Transmembrane helix</keyword>
<dbReference type="EMBL" id="BAABME010013491">
    <property type="protein sequence ID" value="GAA0186234.1"/>
    <property type="molecule type" value="Genomic_DNA"/>
</dbReference>
<proteinExistence type="inferred from homology"/>
<evidence type="ECO:0000313" key="4">
    <source>
        <dbReference type="Proteomes" id="UP001454036"/>
    </source>
</evidence>
<dbReference type="PANTHER" id="PTHR14363">
    <property type="entry name" value="HEPARANASE-RELATED"/>
    <property type="match status" value="1"/>
</dbReference>
<dbReference type="SUPFAM" id="SSF51445">
    <property type="entry name" value="(Trans)glycosidases"/>
    <property type="match status" value="1"/>
</dbReference>
<evidence type="ECO:0000256" key="1">
    <source>
        <dbReference type="ARBA" id="ARBA00009800"/>
    </source>
</evidence>
<keyword evidence="2" id="KW-0472">Membrane</keyword>
<accession>A0AAV3RXV5</accession>
<dbReference type="PANTHER" id="PTHR14363:SF17">
    <property type="entry name" value="HEPARANASE-LIKE PROTEIN 3"/>
    <property type="match status" value="1"/>
</dbReference>
<dbReference type="GO" id="GO:0009505">
    <property type="term" value="C:plant-type cell wall"/>
    <property type="evidence" value="ECO:0007669"/>
    <property type="project" value="TreeGrafter"/>
</dbReference>